<reference evidence="1 2" key="1">
    <citation type="submission" date="2015-07" db="EMBL/GenBank/DDBJ databases">
        <title>Whole genome sequence of Thermanaerothrix daxensis DSM 23592.</title>
        <authorList>
            <person name="Hemp J."/>
            <person name="Ward L.M."/>
            <person name="Pace L.A."/>
            <person name="Fischer W.W."/>
        </authorList>
    </citation>
    <scope>NUCLEOTIDE SEQUENCE [LARGE SCALE GENOMIC DNA]</scope>
    <source>
        <strain evidence="1 2">GNS-1</strain>
    </source>
</reference>
<keyword evidence="2" id="KW-1185">Reference proteome</keyword>
<evidence type="ECO:0000313" key="2">
    <source>
        <dbReference type="Proteomes" id="UP000050544"/>
    </source>
</evidence>
<accession>A0A0P6Y589</accession>
<sequence>MDRKKLTWRVYRIESEEDLKRALAQYHTVTGTNPVRVRISERVSGDLLKWVERLGIEVVRAKDVLPWDVWLTDGAVVTEQLALFGGMR</sequence>
<protein>
    <submittedName>
        <fullName evidence="1">Uncharacterized protein</fullName>
    </submittedName>
</protein>
<dbReference type="AlphaFoldDB" id="A0A0P6Y589"/>
<dbReference type="EMBL" id="LGKO01000002">
    <property type="protein sequence ID" value="KPL84166.1"/>
    <property type="molecule type" value="Genomic_DNA"/>
</dbReference>
<comment type="caution">
    <text evidence="1">The sequence shown here is derived from an EMBL/GenBank/DDBJ whole genome shotgun (WGS) entry which is preliminary data.</text>
</comment>
<dbReference type="OrthoDB" id="172128at2"/>
<dbReference type="RefSeq" id="WP_054520628.1">
    <property type="nucleotide sequence ID" value="NZ_LGKO01000002.1"/>
</dbReference>
<dbReference type="STRING" id="869279.SE15_03100"/>
<dbReference type="Proteomes" id="UP000050544">
    <property type="component" value="Unassembled WGS sequence"/>
</dbReference>
<proteinExistence type="predicted"/>
<gene>
    <name evidence="1" type="ORF">SE15_03100</name>
</gene>
<organism evidence="1 2">
    <name type="scientific">Thermanaerothrix daxensis</name>
    <dbReference type="NCBI Taxonomy" id="869279"/>
    <lineage>
        <taxon>Bacteria</taxon>
        <taxon>Bacillati</taxon>
        <taxon>Chloroflexota</taxon>
        <taxon>Anaerolineae</taxon>
        <taxon>Anaerolineales</taxon>
        <taxon>Anaerolineaceae</taxon>
        <taxon>Thermanaerothrix</taxon>
    </lineage>
</organism>
<name>A0A0P6Y589_9CHLR</name>
<evidence type="ECO:0000313" key="1">
    <source>
        <dbReference type="EMBL" id="KPL84166.1"/>
    </source>
</evidence>